<protein>
    <recommendedName>
        <fullName evidence="6">Protein FAR1-RELATED SEQUENCE</fullName>
    </recommendedName>
</protein>
<dbReference type="PANTHER" id="PTHR31669">
    <property type="entry name" value="PROTEIN FAR1-RELATED SEQUENCE 10-RELATED"/>
    <property type="match status" value="1"/>
</dbReference>
<dbReference type="PROSITE" id="PS50966">
    <property type="entry name" value="ZF_SWIM"/>
    <property type="match status" value="1"/>
</dbReference>
<dbReference type="KEGG" id="egu:105047875"/>
<evidence type="ECO:0000256" key="2">
    <source>
        <dbReference type="ARBA" id="ARBA00022723"/>
    </source>
</evidence>
<feature type="region of interest" description="Disordered" evidence="7">
    <location>
        <begin position="1"/>
        <end position="53"/>
    </location>
</feature>
<evidence type="ECO:0000259" key="8">
    <source>
        <dbReference type="PROSITE" id="PS50966"/>
    </source>
</evidence>
<keyword evidence="6" id="KW-0539">Nucleus</keyword>
<evidence type="ECO:0000256" key="3">
    <source>
        <dbReference type="ARBA" id="ARBA00022771"/>
    </source>
</evidence>
<dbReference type="AlphaFoldDB" id="A0A6I9REJ9"/>
<sequence>MADESGDAAEVPPEKDLEVVSMGEPNAGKQACEPESLPEPEPGGDQKTTGADEGVPLVGMVFKTFEEVYDFYNQYARRTGFGTKIRRSWYSLEDGQCNKVTFTCCKEGKRVYKNSERCSSYRLRLSARTDCQAKIKVQKRYADGLFHLTEVVLEHNHPVNPAMSKYFRSHKDIYDGMKRQPMMRAKGQREVASGENEDECSAGKARSSSFLGREDVEALQQFLIQLQTTNANFFHLMDLDAEGRVRNVFWADGRSRAAYQYFGDVIAFDTSYLTGNFETALASFVGVNHHGHLVLLGCALLSNRSSATYRWLFKAWLSCMSGIPPNAIITDHCKAIQEAVVEVFPGARHRLCLWHVMKRMQEYLGGHAEYKAIKGTMKKAVYDSLEIDEFEEVWKNMIEKYGLKEHEWLKSLYENRYCWVPVFVKDTFWAGMSTTQHKESMTSFFDGYIYPKTSIKQFLCKYETATQSKYEKEIQADLDSFSKSPQLISKFYMEDQLRKIYTVDMFKKFQEEVKAILYCIPSLVRVDGSVSTFEVKEPIQTKDGNMMENRNYEVSYNSQEQDLRCICCSFQFRGILCRHALSVLNFLEVYEIPSQFILERWRKDYKHIHILPSSNDSLANGPMERYNNIYKFCLKFAEVGAIVDDNYEAVMKILSEGMEELIASDCLISDPELRTYTMNGKRSLINENDEIHDQVQVRRKGQPLKKRKESLVEKIVKTSKKKVSQRKPPVGGQSDILRIAPDTPQFDTPIWAQETISLAEQVNPTNLSIGSHFGVPVNHQHAIDNQSGMRWSFQQMFQQAHTQEAPPGPWAG</sequence>
<dbReference type="Pfam" id="PF03101">
    <property type="entry name" value="FAR1"/>
    <property type="match status" value="1"/>
</dbReference>
<keyword evidence="3 5" id="KW-0863">Zinc-finger</keyword>
<keyword evidence="2 6" id="KW-0479">Metal-binding</keyword>
<comment type="similarity">
    <text evidence="1 6">Belongs to the FHY3/FAR1 family.</text>
</comment>
<dbReference type="InterPro" id="IPR018289">
    <property type="entry name" value="MULE_transposase_dom"/>
</dbReference>
<evidence type="ECO:0000256" key="5">
    <source>
        <dbReference type="PROSITE-ProRule" id="PRU00325"/>
    </source>
</evidence>
<gene>
    <name evidence="10" type="primary">LOC105047875</name>
</gene>
<dbReference type="OrthoDB" id="747268at2759"/>
<evidence type="ECO:0000256" key="1">
    <source>
        <dbReference type="ARBA" id="ARBA00005889"/>
    </source>
</evidence>
<dbReference type="RefSeq" id="XP_010925293.1">
    <property type="nucleotide sequence ID" value="XM_010926991.3"/>
</dbReference>
<dbReference type="InterPro" id="IPR007527">
    <property type="entry name" value="Znf_SWIM"/>
</dbReference>
<evidence type="ECO:0000313" key="9">
    <source>
        <dbReference type="Proteomes" id="UP000504607"/>
    </source>
</evidence>
<dbReference type="Pfam" id="PF10551">
    <property type="entry name" value="MULE"/>
    <property type="match status" value="1"/>
</dbReference>
<comment type="function">
    <text evidence="6">Putative transcription activator involved in regulating light control of development.</text>
</comment>
<evidence type="ECO:0000256" key="6">
    <source>
        <dbReference type="RuleBase" id="RU367018"/>
    </source>
</evidence>
<reference evidence="10" key="1">
    <citation type="submission" date="2025-08" db="UniProtKB">
        <authorList>
            <consortium name="RefSeq"/>
        </authorList>
    </citation>
    <scope>IDENTIFICATION</scope>
</reference>
<evidence type="ECO:0000256" key="4">
    <source>
        <dbReference type="ARBA" id="ARBA00022833"/>
    </source>
</evidence>
<accession>A0A6I9REJ9</accession>
<feature type="domain" description="SWIM-type" evidence="8">
    <location>
        <begin position="552"/>
        <end position="588"/>
    </location>
</feature>
<dbReference type="Pfam" id="PF04434">
    <property type="entry name" value="SWIM"/>
    <property type="match status" value="1"/>
</dbReference>
<dbReference type="GO" id="GO:0008270">
    <property type="term" value="F:zinc ion binding"/>
    <property type="evidence" value="ECO:0007669"/>
    <property type="project" value="UniProtKB-UniRule"/>
</dbReference>
<proteinExistence type="inferred from homology"/>
<dbReference type="InterPro" id="IPR004330">
    <property type="entry name" value="FAR1_DNA_bnd_dom"/>
</dbReference>
<dbReference type="PANTHER" id="PTHR31669:SF297">
    <property type="entry name" value="PROTEIN FAR1-RELATED SEQUENCE"/>
    <property type="match status" value="1"/>
</dbReference>
<evidence type="ECO:0000256" key="7">
    <source>
        <dbReference type="SAM" id="MobiDB-lite"/>
    </source>
</evidence>
<dbReference type="SMART" id="SM00575">
    <property type="entry name" value="ZnF_PMZ"/>
    <property type="match status" value="1"/>
</dbReference>
<organism evidence="9 10">
    <name type="scientific">Elaeis guineensis var. tenera</name>
    <name type="common">Oil palm</name>
    <dbReference type="NCBI Taxonomy" id="51953"/>
    <lineage>
        <taxon>Eukaryota</taxon>
        <taxon>Viridiplantae</taxon>
        <taxon>Streptophyta</taxon>
        <taxon>Embryophyta</taxon>
        <taxon>Tracheophyta</taxon>
        <taxon>Spermatophyta</taxon>
        <taxon>Magnoliopsida</taxon>
        <taxon>Liliopsida</taxon>
        <taxon>Arecaceae</taxon>
        <taxon>Arecoideae</taxon>
        <taxon>Cocoseae</taxon>
        <taxon>Elaeidinae</taxon>
        <taxon>Elaeis</taxon>
    </lineage>
</organism>
<dbReference type="GO" id="GO:0006355">
    <property type="term" value="P:regulation of DNA-templated transcription"/>
    <property type="evidence" value="ECO:0007669"/>
    <property type="project" value="UniProtKB-UniRule"/>
</dbReference>
<keyword evidence="9" id="KW-1185">Reference proteome</keyword>
<comment type="subcellular location">
    <subcellularLocation>
        <location evidence="6">Nucleus</location>
    </subcellularLocation>
</comment>
<dbReference type="GeneID" id="105047875"/>
<dbReference type="InParanoid" id="A0A6I9REJ9"/>
<dbReference type="InterPro" id="IPR006564">
    <property type="entry name" value="Znf_PMZ"/>
</dbReference>
<dbReference type="GO" id="GO:0005634">
    <property type="term" value="C:nucleus"/>
    <property type="evidence" value="ECO:0007669"/>
    <property type="project" value="UniProtKB-SubCell"/>
</dbReference>
<dbReference type="Proteomes" id="UP000504607">
    <property type="component" value="Chromosome 7"/>
</dbReference>
<dbReference type="InterPro" id="IPR031052">
    <property type="entry name" value="FHY3/FAR1"/>
</dbReference>
<name>A0A6I9REJ9_ELAGV</name>
<evidence type="ECO:0000313" key="10">
    <source>
        <dbReference type="RefSeq" id="XP_010925293.1"/>
    </source>
</evidence>
<keyword evidence="4 6" id="KW-0862">Zinc</keyword>